<dbReference type="AlphaFoldDB" id="A0A0T5VP77"/>
<dbReference type="RefSeq" id="WP_057932828.1">
    <property type="nucleotide sequence ID" value="NZ_LMZQ01000008.1"/>
</dbReference>
<organism evidence="1 2">
    <name type="scientific">Pedobacter ginsenosidimutans</name>
    <dbReference type="NCBI Taxonomy" id="687842"/>
    <lineage>
        <taxon>Bacteria</taxon>
        <taxon>Pseudomonadati</taxon>
        <taxon>Bacteroidota</taxon>
        <taxon>Sphingobacteriia</taxon>
        <taxon>Sphingobacteriales</taxon>
        <taxon>Sphingobacteriaceae</taxon>
        <taxon>Pedobacter</taxon>
    </lineage>
</organism>
<dbReference type="Proteomes" id="UP000051950">
    <property type="component" value="Unassembled WGS sequence"/>
</dbReference>
<dbReference type="EMBL" id="LMZQ01000008">
    <property type="protein sequence ID" value="KRT15676.1"/>
    <property type="molecule type" value="Genomic_DNA"/>
</dbReference>
<reference evidence="1 2" key="1">
    <citation type="submission" date="2015-11" db="EMBL/GenBank/DDBJ databases">
        <title>Sequence of Pedobacter ginsenosidimutans.</title>
        <authorList>
            <person name="Carson E."/>
            <person name="Keyser V."/>
            <person name="Newman J."/>
            <person name="Miller J."/>
        </authorList>
    </citation>
    <scope>NUCLEOTIDE SEQUENCE [LARGE SCALE GENOMIC DNA]</scope>
    <source>
        <strain evidence="1 2">KACC 14530</strain>
    </source>
</reference>
<gene>
    <name evidence="1" type="ORF">ASU31_13505</name>
</gene>
<evidence type="ECO:0000313" key="1">
    <source>
        <dbReference type="EMBL" id="KRT15676.1"/>
    </source>
</evidence>
<protein>
    <submittedName>
        <fullName evidence="1">Uncharacterized protein</fullName>
    </submittedName>
</protein>
<keyword evidence="2" id="KW-1185">Reference proteome</keyword>
<comment type="caution">
    <text evidence="1">The sequence shown here is derived from an EMBL/GenBank/DDBJ whole genome shotgun (WGS) entry which is preliminary data.</text>
</comment>
<evidence type="ECO:0000313" key="2">
    <source>
        <dbReference type="Proteomes" id="UP000051950"/>
    </source>
</evidence>
<proteinExistence type="predicted"/>
<name>A0A0T5VP77_9SPHI</name>
<sequence length="191" mass="22622">MKQFIITRSANGRICDTLEHLNMYGLNPMVVECENVNIPHINVLLTVQRIIMENIKEDNILILEDDVRLYRPFNPDQLVKQNEFDFSIICTGSFSVGQLRKSANKQLPYCTFFYGSQGVIYNKSIYKFFLNIKEDYIDSVSRFLPNVCITLPFLTYQKDYNERNKDNQLIKREHKFEQENERLLKLINHIN</sequence>
<dbReference type="STRING" id="687842.ASU31_13505"/>
<accession>A0A0T5VP77</accession>